<dbReference type="SUPFAM" id="SSF103473">
    <property type="entry name" value="MFS general substrate transporter"/>
    <property type="match status" value="1"/>
</dbReference>
<dbReference type="OrthoDB" id="6512734at2759"/>
<dbReference type="InterPro" id="IPR036259">
    <property type="entry name" value="MFS_trans_sf"/>
</dbReference>
<dbReference type="PANTHER" id="PTHR23121">
    <property type="entry name" value="SODIUM-DEPENDENT GLUCOSE TRANSPORTER 1"/>
    <property type="match status" value="1"/>
</dbReference>
<gene>
    <name evidence="5" type="ORF">HPB48_017453</name>
</gene>
<evidence type="ECO:0000256" key="2">
    <source>
        <dbReference type="ARBA" id="ARBA00022989"/>
    </source>
</evidence>
<keyword evidence="3 4" id="KW-0472">Membrane</keyword>
<reference evidence="5 6" key="1">
    <citation type="journal article" date="2020" name="Cell">
        <title>Large-Scale Comparative Analyses of Tick Genomes Elucidate Their Genetic Diversity and Vector Capacities.</title>
        <authorList>
            <consortium name="Tick Genome and Microbiome Consortium (TIGMIC)"/>
            <person name="Jia N."/>
            <person name="Wang J."/>
            <person name="Shi W."/>
            <person name="Du L."/>
            <person name="Sun Y."/>
            <person name="Zhan W."/>
            <person name="Jiang J.F."/>
            <person name="Wang Q."/>
            <person name="Zhang B."/>
            <person name="Ji P."/>
            <person name="Bell-Sakyi L."/>
            <person name="Cui X.M."/>
            <person name="Yuan T.T."/>
            <person name="Jiang B.G."/>
            <person name="Yang W.F."/>
            <person name="Lam T.T."/>
            <person name="Chang Q.C."/>
            <person name="Ding S.J."/>
            <person name="Wang X.J."/>
            <person name="Zhu J.G."/>
            <person name="Ruan X.D."/>
            <person name="Zhao L."/>
            <person name="Wei J.T."/>
            <person name="Ye R.Z."/>
            <person name="Que T.C."/>
            <person name="Du C.H."/>
            <person name="Zhou Y.H."/>
            <person name="Cheng J.X."/>
            <person name="Dai P.F."/>
            <person name="Guo W.B."/>
            <person name="Han X.H."/>
            <person name="Huang E.J."/>
            <person name="Li L.F."/>
            <person name="Wei W."/>
            <person name="Gao Y.C."/>
            <person name="Liu J.Z."/>
            <person name="Shao H.Z."/>
            <person name="Wang X."/>
            <person name="Wang C.C."/>
            <person name="Yang T.C."/>
            <person name="Huo Q.B."/>
            <person name="Li W."/>
            <person name="Chen H.Y."/>
            <person name="Chen S.E."/>
            <person name="Zhou L.G."/>
            <person name="Ni X.B."/>
            <person name="Tian J.H."/>
            <person name="Sheng Y."/>
            <person name="Liu T."/>
            <person name="Pan Y.S."/>
            <person name="Xia L.Y."/>
            <person name="Li J."/>
            <person name="Zhao F."/>
            <person name="Cao W.C."/>
        </authorList>
    </citation>
    <scope>NUCLEOTIDE SEQUENCE [LARGE SCALE GENOMIC DNA]</scope>
    <source>
        <strain evidence="5">HaeL-2018</strain>
    </source>
</reference>
<dbReference type="EMBL" id="JABSTR010000004">
    <property type="protein sequence ID" value="KAH9366554.1"/>
    <property type="molecule type" value="Genomic_DNA"/>
</dbReference>
<evidence type="ECO:0000256" key="1">
    <source>
        <dbReference type="ARBA" id="ARBA00022692"/>
    </source>
</evidence>
<feature type="transmembrane region" description="Helical" evidence="4">
    <location>
        <begin position="60"/>
        <end position="79"/>
    </location>
</feature>
<dbReference type="Proteomes" id="UP000821853">
    <property type="component" value="Chromosome 2"/>
</dbReference>
<keyword evidence="1 4" id="KW-0812">Transmembrane</keyword>
<proteinExistence type="predicted"/>
<protein>
    <submittedName>
        <fullName evidence="5">Uncharacterized protein</fullName>
    </submittedName>
</protein>
<dbReference type="VEuPathDB" id="VectorBase:HLOH_045062"/>
<evidence type="ECO:0000313" key="5">
    <source>
        <dbReference type="EMBL" id="KAH9366554.1"/>
    </source>
</evidence>
<comment type="caution">
    <text evidence="5">The sequence shown here is derived from an EMBL/GenBank/DDBJ whole genome shotgun (WGS) entry which is preliminary data.</text>
</comment>
<feature type="transmembrane region" description="Helical" evidence="4">
    <location>
        <begin position="20"/>
        <end position="40"/>
    </location>
</feature>
<feature type="transmembrane region" description="Helical" evidence="4">
    <location>
        <begin position="91"/>
        <end position="109"/>
    </location>
</feature>
<dbReference type="AlphaFoldDB" id="A0A9J6FTG5"/>
<organism evidence="5 6">
    <name type="scientific">Haemaphysalis longicornis</name>
    <name type="common">Bush tick</name>
    <dbReference type="NCBI Taxonomy" id="44386"/>
    <lineage>
        <taxon>Eukaryota</taxon>
        <taxon>Metazoa</taxon>
        <taxon>Ecdysozoa</taxon>
        <taxon>Arthropoda</taxon>
        <taxon>Chelicerata</taxon>
        <taxon>Arachnida</taxon>
        <taxon>Acari</taxon>
        <taxon>Parasitiformes</taxon>
        <taxon>Ixodida</taxon>
        <taxon>Ixodoidea</taxon>
        <taxon>Ixodidae</taxon>
        <taxon>Haemaphysalinae</taxon>
        <taxon>Haemaphysalis</taxon>
    </lineage>
</organism>
<name>A0A9J6FTG5_HAELO</name>
<evidence type="ECO:0000256" key="3">
    <source>
        <dbReference type="ARBA" id="ARBA00023136"/>
    </source>
</evidence>
<evidence type="ECO:0000313" key="6">
    <source>
        <dbReference type="Proteomes" id="UP000821853"/>
    </source>
</evidence>
<accession>A0A9J6FTG5</accession>
<feature type="transmembrane region" description="Helical" evidence="4">
    <location>
        <begin position="115"/>
        <end position="138"/>
    </location>
</feature>
<feature type="transmembrane region" description="Helical" evidence="4">
    <location>
        <begin position="177"/>
        <end position="195"/>
    </location>
</feature>
<evidence type="ECO:0000256" key="4">
    <source>
        <dbReference type="SAM" id="Phobius"/>
    </source>
</evidence>
<dbReference type="PANTHER" id="PTHR23121:SF10">
    <property type="entry name" value="MAJOR FACILITATOR SUPERFAMILY DOMAIN-CONTAINING PROTEIN 4A"/>
    <property type="match status" value="1"/>
</dbReference>
<sequence length="229" mass="24924">MFVDPGHQDLRDMDIQYPVLPCGGFVALLFLYLGACLALETVCSQLVTPFALLLGHNKTAATYVTSLFWAAFTAVRGVSIACFPQRGSFDALLFCNALLVAATGFGAFFGHQTRVLWIGTALVGACMAPSMPSTLLMLHDYSGVSISRFALAMLVAYASSAFPPVCVGAKLERQPKLFHQALAALSTVALVLALIGRTLLRRIAMEECYVRLPTDDIRRPSYRALKRRE</sequence>
<keyword evidence="6" id="KW-1185">Reference proteome</keyword>
<keyword evidence="2 4" id="KW-1133">Transmembrane helix</keyword>